<proteinExistence type="predicted"/>
<evidence type="ECO:0000256" key="2">
    <source>
        <dbReference type="ARBA" id="ARBA00022695"/>
    </source>
</evidence>
<keyword evidence="1" id="KW-0808">Transferase</keyword>
<evidence type="ECO:0000256" key="3">
    <source>
        <dbReference type="ARBA" id="ARBA00022741"/>
    </source>
</evidence>
<comment type="caution">
    <text evidence="7">The sequence shown here is derived from an EMBL/GenBank/DDBJ whole genome shotgun (WGS) entry which is preliminary data.</text>
</comment>
<reference evidence="8" key="1">
    <citation type="submission" date="2018-05" db="EMBL/GenBank/DDBJ databases">
        <authorList>
            <person name="Li X."/>
        </authorList>
    </citation>
    <scope>NUCLEOTIDE SEQUENCE [LARGE SCALE GENOMIC DNA]</scope>
    <source>
        <strain evidence="8">LX32</strain>
    </source>
</reference>
<dbReference type="AlphaFoldDB" id="A0A328AKZ1"/>
<evidence type="ECO:0000256" key="5">
    <source>
        <dbReference type="SAM" id="MobiDB-lite"/>
    </source>
</evidence>
<gene>
    <name evidence="7" type="ORF">DJ017_14170</name>
</gene>
<evidence type="ECO:0000313" key="8">
    <source>
        <dbReference type="Proteomes" id="UP000249254"/>
    </source>
</evidence>
<evidence type="ECO:0000313" key="7">
    <source>
        <dbReference type="EMBL" id="RAK55572.1"/>
    </source>
</evidence>
<evidence type="ECO:0000259" key="6">
    <source>
        <dbReference type="Pfam" id="PF26305"/>
    </source>
</evidence>
<dbReference type="Pfam" id="PF26305">
    <property type="entry name" value="CD_NTase_C"/>
    <property type="match status" value="1"/>
</dbReference>
<accession>A0A328AKZ1</accession>
<feature type="domain" description="cGAS/DncV-like nucleotidyltransferase C-terminal helical" evidence="6">
    <location>
        <begin position="289"/>
        <end position="405"/>
    </location>
</feature>
<keyword evidence="8" id="KW-1185">Reference proteome</keyword>
<keyword evidence="4" id="KW-0051">Antiviral defense</keyword>
<name>A0A328AKZ1_9CAUL</name>
<dbReference type="OrthoDB" id="8264173at2"/>
<organism evidence="7 8">
    <name type="scientific">Phenylobacterium soli</name>
    <dbReference type="NCBI Taxonomy" id="2170551"/>
    <lineage>
        <taxon>Bacteria</taxon>
        <taxon>Pseudomonadati</taxon>
        <taxon>Pseudomonadota</taxon>
        <taxon>Alphaproteobacteria</taxon>
        <taxon>Caulobacterales</taxon>
        <taxon>Caulobacteraceae</taxon>
        <taxon>Phenylobacterium</taxon>
    </lineage>
</organism>
<keyword evidence="3" id="KW-0547">Nucleotide-binding</keyword>
<protein>
    <recommendedName>
        <fullName evidence="6">cGAS/DncV-like nucleotidyltransferase C-terminal helical domain-containing protein</fullName>
    </recommendedName>
</protein>
<dbReference type="Proteomes" id="UP000249254">
    <property type="component" value="Unassembled WGS sequence"/>
</dbReference>
<dbReference type="EMBL" id="QFYQ01000001">
    <property type="protein sequence ID" value="RAK55572.1"/>
    <property type="molecule type" value="Genomic_DNA"/>
</dbReference>
<evidence type="ECO:0000256" key="4">
    <source>
        <dbReference type="ARBA" id="ARBA00023118"/>
    </source>
</evidence>
<sequence length="408" mass="45710">MTDDNPFRRGLGGPLGPDPFSELSGLARFTDPPPNALSAFSDLARMTGQTNSLSELARLVASPAPPATGLGLPMTSSLAQALSGELSYLGGLGGLEKYRQRREWNARFEHWEKPASTTEESTLDRAQRMVREAIAGSVWLREQGATVQPQGSYHNNTNTRLDADADLRVQLPLIKVDYHPNVTVPYARSLLGLTDSSWSFDQLFTMLRWELETLLGEAFGKRNVTPGNKAIRVKGLRGTRAEIDVVPAVRYQNIMWWDWEARYNTIEGVALLSKDGRWTINYPDHHRASGVAKRAGTGHQFKRQVRIFKRLRGDLAQRGLLHAKVPSFLVESLVWNVEDGYFTVSGDDMYERVRRIARRLQWMVRDENTAAGMLEVNGLKKLFTEEQAWTWADAMAFAEAVVAHLGDA</sequence>
<keyword evidence="2" id="KW-0548">Nucleotidyltransferase</keyword>
<feature type="region of interest" description="Disordered" evidence="5">
    <location>
        <begin position="1"/>
        <end position="21"/>
    </location>
</feature>
<dbReference type="InterPro" id="IPR058909">
    <property type="entry name" value="CD_NTase_C"/>
</dbReference>
<dbReference type="RefSeq" id="WP_111529320.1">
    <property type="nucleotide sequence ID" value="NZ_JBHRSG010000003.1"/>
</dbReference>
<evidence type="ECO:0000256" key="1">
    <source>
        <dbReference type="ARBA" id="ARBA00022679"/>
    </source>
</evidence>